<name>A0AAN9M8Q7_CANGL</name>
<feature type="chain" id="PRO_5042840782" evidence="1">
    <location>
        <begin position="35"/>
        <end position="145"/>
    </location>
</feature>
<evidence type="ECO:0000256" key="1">
    <source>
        <dbReference type="SAM" id="SignalP"/>
    </source>
</evidence>
<sequence>MHWLEPPPNEAEYAWFLHVFPVLLVFTCIQSTHEDDLRGCESPVLRSDRKFIYKPAKDLMIHGSDHLISACSNATGPDILLGFLLLLASINRGPITMYNHPLEDLTQRLMGECRIPHPRLDTIHETFSAGYLVNFPGKPNHTIHA</sequence>
<dbReference type="Proteomes" id="UP001367508">
    <property type="component" value="Unassembled WGS sequence"/>
</dbReference>
<protein>
    <submittedName>
        <fullName evidence="2">Uncharacterized protein</fullName>
    </submittedName>
</protein>
<dbReference type="AlphaFoldDB" id="A0AAN9M8Q7"/>
<feature type="signal peptide" evidence="1">
    <location>
        <begin position="1"/>
        <end position="34"/>
    </location>
</feature>
<reference evidence="2 3" key="1">
    <citation type="submission" date="2024-01" db="EMBL/GenBank/DDBJ databases">
        <title>The genomes of 5 underutilized Papilionoideae crops provide insights into root nodulation and disease resistanc.</title>
        <authorList>
            <person name="Jiang F."/>
        </authorList>
    </citation>
    <scope>NUCLEOTIDE SEQUENCE [LARGE SCALE GENOMIC DNA]</scope>
    <source>
        <strain evidence="2">LVBAO_FW01</strain>
        <tissue evidence="2">Leaves</tissue>
    </source>
</reference>
<proteinExistence type="predicted"/>
<evidence type="ECO:0000313" key="2">
    <source>
        <dbReference type="EMBL" id="KAK7350320.1"/>
    </source>
</evidence>
<organism evidence="2 3">
    <name type="scientific">Canavalia gladiata</name>
    <name type="common">Sword bean</name>
    <name type="synonym">Dolichos gladiatus</name>
    <dbReference type="NCBI Taxonomy" id="3824"/>
    <lineage>
        <taxon>Eukaryota</taxon>
        <taxon>Viridiplantae</taxon>
        <taxon>Streptophyta</taxon>
        <taxon>Embryophyta</taxon>
        <taxon>Tracheophyta</taxon>
        <taxon>Spermatophyta</taxon>
        <taxon>Magnoliopsida</taxon>
        <taxon>eudicotyledons</taxon>
        <taxon>Gunneridae</taxon>
        <taxon>Pentapetalae</taxon>
        <taxon>rosids</taxon>
        <taxon>fabids</taxon>
        <taxon>Fabales</taxon>
        <taxon>Fabaceae</taxon>
        <taxon>Papilionoideae</taxon>
        <taxon>50 kb inversion clade</taxon>
        <taxon>NPAAA clade</taxon>
        <taxon>indigoferoid/millettioid clade</taxon>
        <taxon>Phaseoleae</taxon>
        <taxon>Canavalia</taxon>
    </lineage>
</organism>
<keyword evidence="1" id="KW-0732">Signal</keyword>
<accession>A0AAN9M8Q7</accession>
<gene>
    <name evidence="2" type="ORF">VNO77_08800</name>
</gene>
<comment type="caution">
    <text evidence="2">The sequence shown here is derived from an EMBL/GenBank/DDBJ whole genome shotgun (WGS) entry which is preliminary data.</text>
</comment>
<evidence type="ECO:0000313" key="3">
    <source>
        <dbReference type="Proteomes" id="UP001367508"/>
    </source>
</evidence>
<keyword evidence="3" id="KW-1185">Reference proteome</keyword>
<dbReference type="EMBL" id="JAYMYQ010000002">
    <property type="protein sequence ID" value="KAK7350320.1"/>
    <property type="molecule type" value="Genomic_DNA"/>
</dbReference>